<keyword evidence="3" id="KW-1185">Reference proteome</keyword>
<evidence type="ECO:0000313" key="3">
    <source>
        <dbReference type="Proteomes" id="UP000278962"/>
    </source>
</evidence>
<gene>
    <name evidence="2" type="ORF">C8N24_2181</name>
</gene>
<protein>
    <recommendedName>
        <fullName evidence="1">N,N-dimethylformamidase beta subunit-like C-terminal domain-containing protein</fullName>
    </recommendedName>
</protein>
<proteinExistence type="predicted"/>
<reference evidence="2 3" key="1">
    <citation type="submission" date="2018-10" db="EMBL/GenBank/DDBJ databases">
        <title>Genomic Encyclopedia of Archaeal and Bacterial Type Strains, Phase II (KMG-II): from individual species to whole genera.</title>
        <authorList>
            <person name="Goeker M."/>
        </authorList>
    </citation>
    <scope>NUCLEOTIDE SEQUENCE [LARGE SCALE GENOMIC DNA]</scope>
    <source>
        <strain evidence="2 3">DSM 14954</strain>
    </source>
</reference>
<feature type="domain" description="N,N-dimethylformamidase beta subunit-like C-terminal" evidence="1">
    <location>
        <begin position="312"/>
        <end position="474"/>
    </location>
</feature>
<dbReference type="Proteomes" id="UP000278962">
    <property type="component" value="Unassembled WGS sequence"/>
</dbReference>
<name>A0A660LDL8_9ACTN</name>
<dbReference type="Gene3D" id="2.60.40.4070">
    <property type="match status" value="2"/>
</dbReference>
<accession>A0A660LDL8</accession>
<dbReference type="AlphaFoldDB" id="A0A660LDL8"/>
<sequence>MTLVARITFVILVGATFAAFFVAQRLKSEPPVITVRAITQFFSPNGDGSKDVSNLSISTKVEDVATVDVVDIDGDRVRRLREAVPMAPYRPLRLVWDGKDDDGAVVPDGRYRLRVALRDEGRSAVLQKTMNVDTKAPTPQVCLGDPCQKRDPRLQNIVSQGDRAIDIYIRGRSRSETTLRILRTDLAGEPKLVRTLHRKGRYARKRWDGLDEAGKPLPPGTYIVQARVRDAAGNIGVSPSEFEPGAVSGRPGLTVRGISAEPPVRPVTAGGRTEVFVDARGAEFRWRVRRVGERRIVKRGTATDPKLVFRAPDSHSGVYLLELRAGRWSTTVPFLVQAKERAKVLVVMPTLTWIGRDRVDDRPFDGLPNTLLTGDKVRWPRMFAGDHGLPAGFAEDIAPVLVFLDRRKLRYDLTSDIDLDLTRNPRASDREGVILAGSMTWVTTALGRRLRDYVEDGGKLAVFGSDTLRRGVRLRVVNTDDSGTLERPTQPAAADPFGTRVARERRTSGPVTLSEYSDASASYGLMEGALDLPDFTRLEEATSIGKGKLLSGVGQPLTPEEEAAAAESGKPARELRPALSAVQLGKGTVIRVGLPEWPSKLDDPNVAQVTRNIYDILRGVQPRIRSEGR</sequence>
<dbReference type="RefSeq" id="WP_121250037.1">
    <property type="nucleotide sequence ID" value="NZ_RBIL01000001.1"/>
</dbReference>
<evidence type="ECO:0000259" key="1">
    <source>
        <dbReference type="Pfam" id="PF20254"/>
    </source>
</evidence>
<comment type="caution">
    <text evidence="2">The sequence shown here is derived from an EMBL/GenBank/DDBJ whole genome shotgun (WGS) entry which is preliminary data.</text>
</comment>
<evidence type="ECO:0000313" key="2">
    <source>
        <dbReference type="EMBL" id="RKQ92335.1"/>
    </source>
</evidence>
<dbReference type="Pfam" id="PF20254">
    <property type="entry name" value="DMFA2_C"/>
    <property type="match status" value="1"/>
</dbReference>
<dbReference type="InterPro" id="IPR046540">
    <property type="entry name" value="DMFA2_C"/>
</dbReference>
<organism evidence="2 3">
    <name type="scientific">Solirubrobacter pauli</name>
    <dbReference type="NCBI Taxonomy" id="166793"/>
    <lineage>
        <taxon>Bacteria</taxon>
        <taxon>Bacillati</taxon>
        <taxon>Actinomycetota</taxon>
        <taxon>Thermoleophilia</taxon>
        <taxon>Solirubrobacterales</taxon>
        <taxon>Solirubrobacteraceae</taxon>
        <taxon>Solirubrobacter</taxon>
    </lineage>
</organism>
<dbReference type="EMBL" id="RBIL01000001">
    <property type="protein sequence ID" value="RKQ92335.1"/>
    <property type="molecule type" value="Genomic_DNA"/>
</dbReference>
<dbReference type="OrthoDB" id="5243810at2"/>